<dbReference type="GO" id="GO:0055085">
    <property type="term" value="P:transmembrane transport"/>
    <property type="evidence" value="ECO:0007669"/>
    <property type="project" value="InterPro"/>
</dbReference>
<evidence type="ECO:0000256" key="9">
    <source>
        <dbReference type="ARBA" id="ARBA00023136"/>
    </source>
</evidence>
<feature type="transmembrane region" description="Helical" evidence="10">
    <location>
        <begin position="132"/>
        <end position="155"/>
    </location>
</feature>
<dbReference type="Gene3D" id="1.10.3720.10">
    <property type="entry name" value="MetI-like"/>
    <property type="match status" value="1"/>
</dbReference>
<dbReference type="InterPro" id="IPR013563">
    <property type="entry name" value="Oligopep_ABC_C"/>
</dbReference>
<dbReference type="PANTHER" id="PTHR43297:SF2">
    <property type="entry name" value="DIPEPTIDE TRANSPORT ATP-BINDING PROTEIN DPPD"/>
    <property type="match status" value="1"/>
</dbReference>
<name>A0A6J6PZW0_9ZZZZ</name>
<proteinExistence type="predicted"/>
<keyword evidence="5 10" id="KW-0812">Transmembrane</keyword>
<evidence type="ECO:0000256" key="5">
    <source>
        <dbReference type="ARBA" id="ARBA00022692"/>
    </source>
</evidence>
<evidence type="ECO:0000256" key="3">
    <source>
        <dbReference type="ARBA" id="ARBA00022448"/>
    </source>
</evidence>
<feature type="domain" description="ABC transporter" evidence="11">
    <location>
        <begin position="322"/>
        <end position="572"/>
    </location>
</feature>
<feature type="transmembrane region" description="Helical" evidence="10">
    <location>
        <begin position="36"/>
        <end position="58"/>
    </location>
</feature>
<evidence type="ECO:0000256" key="6">
    <source>
        <dbReference type="ARBA" id="ARBA00022741"/>
    </source>
</evidence>
<dbReference type="AlphaFoldDB" id="A0A6J6PZW0"/>
<keyword evidence="4" id="KW-1003">Cell membrane</keyword>
<organism evidence="13">
    <name type="scientific">freshwater metagenome</name>
    <dbReference type="NCBI Taxonomy" id="449393"/>
    <lineage>
        <taxon>unclassified sequences</taxon>
        <taxon>metagenomes</taxon>
        <taxon>ecological metagenomes</taxon>
    </lineage>
</organism>
<dbReference type="InterPro" id="IPR027417">
    <property type="entry name" value="P-loop_NTPase"/>
</dbReference>
<keyword evidence="8 10" id="KW-1133">Transmembrane helix</keyword>
<dbReference type="InterPro" id="IPR003439">
    <property type="entry name" value="ABC_transporter-like_ATP-bd"/>
</dbReference>
<dbReference type="EMBL" id="CAEZXR010000097">
    <property type="protein sequence ID" value="CAB4702078.1"/>
    <property type="molecule type" value="Genomic_DNA"/>
</dbReference>
<dbReference type="GO" id="GO:0015833">
    <property type="term" value="P:peptide transport"/>
    <property type="evidence" value="ECO:0007669"/>
    <property type="project" value="InterPro"/>
</dbReference>
<dbReference type="InterPro" id="IPR035906">
    <property type="entry name" value="MetI-like_sf"/>
</dbReference>
<accession>A0A6J6PZW0</accession>
<dbReference type="GO" id="GO:0016887">
    <property type="term" value="F:ATP hydrolysis activity"/>
    <property type="evidence" value="ECO:0007669"/>
    <property type="project" value="InterPro"/>
</dbReference>
<evidence type="ECO:0000256" key="2">
    <source>
        <dbReference type="ARBA" id="ARBA00004202"/>
    </source>
</evidence>
<dbReference type="PROSITE" id="PS50928">
    <property type="entry name" value="ABC_TM1"/>
    <property type="match status" value="1"/>
</dbReference>
<dbReference type="SMART" id="SM00382">
    <property type="entry name" value="AAA"/>
    <property type="match status" value="1"/>
</dbReference>
<feature type="transmembrane region" description="Helical" evidence="10">
    <location>
        <begin position="99"/>
        <end position="120"/>
    </location>
</feature>
<feature type="transmembrane region" description="Helical" evidence="10">
    <location>
        <begin position="261"/>
        <end position="282"/>
    </location>
</feature>
<dbReference type="Pfam" id="PF08352">
    <property type="entry name" value="oligo_HPY"/>
    <property type="match status" value="1"/>
</dbReference>
<evidence type="ECO:0000313" key="13">
    <source>
        <dbReference type="EMBL" id="CAB4702078.1"/>
    </source>
</evidence>
<dbReference type="PROSITE" id="PS00211">
    <property type="entry name" value="ABC_TRANSPORTER_1"/>
    <property type="match status" value="1"/>
</dbReference>
<gene>
    <name evidence="13" type="ORF">UFOPK2579_00987</name>
</gene>
<evidence type="ECO:0000256" key="1">
    <source>
        <dbReference type="ARBA" id="ARBA00004141"/>
    </source>
</evidence>
<dbReference type="PROSITE" id="PS50893">
    <property type="entry name" value="ABC_TRANSPORTER_2"/>
    <property type="match status" value="1"/>
</dbReference>
<dbReference type="GO" id="GO:0005886">
    <property type="term" value="C:plasma membrane"/>
    <property type="evidence" value="ECO:0007669"/>
    <property type="project" value="UniProtKB-SubCell"/>
</dbReference>
<dbReference type="InterPro" id="IPR000515">
    <property type="entry name" value="MetI-like"/>
</dbReference>
<keyword evidence="7" id="KW-0067">ATP-binding</keyword>
<reference evidence="13" key="1">
    <citation type="submission" date="2020-05" db="EMBL/GenBank/DDBJ databases">
        <authorList>
            <person name="Chiriac C."/>
            <person name="Salcher M."/>
            <person name="Ghai R."/>
            <person name="Kavagutti S V."/>
        </authorList>
    </citation>
    <scope>NUCLEOTIDE SEQUENCE</scope>
</reference>
<keyword evidence="9 10" id="KW-0472">Membrane</keyword>
<dbReference type="CDD" id="cd06261">
    <property type="entry name" value="TM_PBP2"/>
    <property type="match status" value="1"/>
</dbReference>
<feature type="transmembrane region" description="Helical" evidence="10">
    <location>
        <begin position="161"/>
        <end position="179"/>
    </location>
</feature>
<keyword evidence="3" id="KW-0813">Transport</keyword>
<evidence type="ECO:0000256" key="4">
    <source>
        <dbReference type="ARBA" id="ARBA00022475"/>
    </source>
</evidence>
<comment type="subcellular location">
    <subcellularLocation>
        <location evidence="2">Cell membrane</location>
        <topology evidence="2">Peripheral membrane protein</topology>
    </subcellularLocation>
    <subcellularLocation>
        <location evidence="1">Membrane</location>
        <topology evidence="1">Multi-pass membrane protein</topology>
    </subcellularLocation>
</comment>
<dbReference type="Pfam" id="PF00005">
    <property type="entry name" value="ABC_tran"/>
    <property type="match status" value="1"/>
</dbReference>
<feature type="domain" description="ABC transmembrane type-1" evidence="12">
    <location>
        <begin position="97"/>
        <end position="286"/>
    </location>
</feature>
<dbReference type="PANTHER" id="PTHR43297">
    <property type="entry name" value="OLIGOPEPTIDE TRANSPORT ATP-BINDING PROTEIN APPD"/>
    <property type="match status" value="1"/>
</dbReference>
<dbReference type="GO" id="GO:0005524">
    <property type="term" value="F:ATP binding"/>
    <property type="evidence" value="ECO:0007669"/>
    <property type="project" value="UniProtKB-KW"/>
</dbReference>
<dbReference type="SUPFAM" id="SSF52540">
    <property type="entry name" value="P-loop containing nucleoside triphosphate hydrolases"/>
    <property type="match status" value="1"/>
</dbReference>
<dbReference type="CDD" id="cd03257">
    <property type="entry name" value="ABC_NikE_OppD_transporters"/>
    <property type="match status" value="1"/>
</dbReference>
<evidence type="ECO:0000256" key="7">
    <source>
        <dbReference type="ARBA" id="ARBA00022840"/>
    </source>
</evidence>
<evidence type="ECO:0000256" key="8">
    <source>
        <dbReference type="ARBA" id="ARBA00022989"/>
    </source>
</evidence>
<dbReference type="InterPro" id="IPR050388">
    <property type="entry name" value="ABC_Ni/Peptide_Import"/>
</dbReference>
<sequence length="644" mass="66791">MTMLPPVPAAEREDLLDAKVARAANARLRTIVSTPLGVAAIAAVLLVVVTAVLAPMLWAERASTFDTSALSQGPSSAHWLGTDNLGRDIGLRVLVATRLAVGLALAATAIGFVGGVVIGASTALAGRRTSRVVSAGIDVAVAFPGLLLAIFFAIIFGVGKLGAVLALGIAAAPWFARLTHTLIASVMGREYVAAARVMGLGRLTVLRRHVLPNVAEPLLINATMGAGGHLLAFAGLSFIGIGVQPPDYDWGRLLLEGIDNIYLNPAGALGPGLAIVVAGLAFNLTGELGASALGGRHRRVPAAPQASPPAGRRTPGADDAVVTVRDLRVLVPGEGGWVEAVRGVDLDVRAGETLGLVGESGSGKSLTAMAVVGLLPISVVARAGVLEVVGLDLATTPARRLRRELGDAVSVVFQDPSTSLNPVIRVGAQPAEVARQHHEVTRRAARARAVEVLGQVHVPEPARRAKQYPHEFSGGMRQRAMIGIGLMGRPRLVVADEPTTALDVTVQRQVLDLLDEVAAETHSGSILISHDLAVVADRSDRVAVMYAGRVVEQLAAADLHTSARHPYTRALVGAVPDLGTDRDLPLATIPGRPPRLEEVPVGCAFAARCALATDRCREQDPALEWSDGAAVACWHPVSADGGVG</sequence>
<dbReference type="Gene3D" id="3.40.50.300">
    <property type="entry name" value="P-loop containing nucleotide triphosphate hydrolases"/>
    <property type="match status" value="1"/>
</dbReference>
<keyword evidence="6" id="KW-0547">Nucleotide-binding</keyword>
<evidence type="ECO:0000259" key="12">
    <source>
        <dbReference type="PROSITE" id="PS50928"/>
    </source>
</evidence>
<dbReference type="SUPFAM" id="SSF161098">
    <property type="entry name" value="MetI-like"/>
    <property type="match status" value="1"/>
</dbReference>
<evidence type="ECO:0000259" key="11">
    <source>
        <dbReference type="PROSITE" id="PS50893"/>
    </source>
</evidence>
<dbReference type="NCBIfam" id="TIGR01727">
    <property type="entry name" value="oligo_HPY"/>
    <property type="match status" value="1"/>
</dbReference>
<dbReference type="InterPro" id="IPR003593">
    <property type="entry name" value="AAA+_ATPase"/>
</dbReference>
<dbReference type="Pfam" id="PF00528">
    <property type="entry name" value="BPD_transp_1"/>
    <property type="match status" value="1"/>
</dbReference>
<dbReference type="InterPro" id="IPR017871">
    <property type="entry name" value="ABC_transporter-like_CS"/>
</dbReference>
<evidence type="ECO:0000256" key="10">
    <source>
        <dbReference type="SAM" id="Phobius"/>
    </source>
</evidence>
<protein>
    <submittedName>
        <fullName evidence="13">Unannotated protein</fullName>
    </submittedName>
</protein>
<dbReference type="FunFam" id="3.40.50.300:FF:000016">
    <property type="entry name" value="Oligopeptide ABC transporter ATP-binding component"/>
    <property type="match status" value="1"/>
</dbReference>